<dbReference type="PANTHER" id="PTHR43308:SF5">
    <property type="entry name" value="S-LAYER PROTEIN _ PEPTIDOGLYCAN ENDO-BETA-N-ACETYLGLUCOSAMINIDASE"/>
    <property type="match status" value="1"/>
</dbReference>
<feature type="signal peptide" evidence="1">
    <location>
        <begin position="1"/>
        <end position="27"/>
    </location>
</feature>
<dbReference type="InterPro" id="IPR051465">
    <property type="entry name" value="Cell_Envelope_Struct_Comp"/>
</dbReference>
<reference evidence="3" key="1">
    <citation type="submission" date="2021-05" db="EMBL/GenBank/DDBJ databases">
        <authorList>
            <person name="Pietrasiak N."/>
            <person name="Ward R."/>
            <person name="Stajich J.E."/>
            <person name="Kurbessoian T."/>
        </authorList>
    </citation>
    <scope>NUCLEOTIDE SEQUENCE</scope>
    <source>
        <strain evidence="3">CPER-KK1</strain>
    </source>
</reference>
<evidence type="ECO:0000256" key="1">
    <source>
        <dbReference type="SAM" id="SignalP"/>
    </source>
</evidence>
<keyword evidence="1" id="KW-0732">Signal</keyword>
<dbReference type="Pfam" id="PF00395">
    <property type="entry name" value="SLH"/>
    <property type="match status" value="2"/>
</dbReference>
<feature type="domain" description="SLH" evidence="2">
    <location>
        <begin position="150"/>
        <end position="214"/>
    </location>
</feature>
<reference evidence="3" key="2">
    <citation type="journal article" date="2022" name="Microbiol. Resour. Announc.">
        <title>Metagenome Sequencing to Explore Phylogenomics of Terrestrial Cyanobacteria.</title>
        <authorList>
            <person name="Ward R.D."/>
            <person name="Stajich J.E."/>
            <person name="Johansen J.R."/>
            <person name="Huntemann M."/>
            <person name="Clum A."/>
            <person name="Foster B."/>
            <person name="Foster B."/>
            <person name="Roux S."/>
            <person name="Palaniappan K."/>
            <person name="Varghese N."/>
            <person name="Mukherjee S."/>
            <person name="Reddy T.B.K."/>
            <person name="Daum C."/>
            <person name="Copeland A."/>
            <person name="Chen I.A."/>
            <person name="Ivanova N.N."/>
            <person name="Kyrpides N.C."/>
            <person name="Shapiro N."/>
            <person name="Eloe-Fadrosh E.A."/>
            <person name="Pietrasiak N."/>
        </authorList>
    </citation>
    <scope>NUCLEOTIDE SEQUENCE</scope>
    <source>
        <strain evidence="3">CPER-KK1</strain>
    </source>
</reference>
<name>A0A951PJT5_9CYAN</name>
<dbReference type="InterPro" id="IPR001119">
    <property type="entry name" value="SLH_dom"/>
</dbReference>
<dbReference type="EMBL" id="JAHHIF010000009">
    <property type="protein sequence ID" value="MBW4544444.1"/>
    <property type="molecule type" value="Genomic_DNA"/>
</dbReference>
<evidence type="ECO:0000313" key="3">
    <source>
        <dbReference type="EMBL" id="MBW4544444.1"/>
    </source>
</evidence>
<feature type="chain" id="PRO_5036853635" evidence="1">
    <location>
        <begin position="28"/>
        <end position="646"/>
    </location>
</feature>
<proteinExistence type="predicted"/>
<gene>
    <name evidence="3" type="ORF">KME25_08380</name>
</gene>
<feature type="domain" description="SLH" evidence="2">
    <location>
        <begin position="87"/>
        <end position="147"/>
    </location>
</feature>
<protein>
    <submittedName>
        <fullName evidence="3">DUF3370 family protein</fullName>
    </submittedName>
</protein>
<dbReference type="Pfam" id="PF11850">
    <property type="entry name" value="DUF3370"/>
    <property type="match status" value="1"/>
</dbReference>
<organism evidence="3 4">
    <name type="scientific">Symplocastrum torsivum CPER-KK1</name>
    <dbReference type="NCBI Taxonomy" id="450513"/>
    <lineage>
        <taxon>Bacteria</taxon>
        <taxon>Bacillati</taxon>
        <taxon>Cyanobacteriota</taxon>
        <taxon>Cyanophyceae</taxon>
        <taxon>Oscillatoriophycideae</taxon>
        <taxon>Oscillatoriales</taxon>
        <taxon>Microcoleaceae</taxon>
        <taxon>Symplocastrum</taxon>
    </lineage>
</organism>
<comment type="caution">
    <text evidence="3">The sequence shown here is derived from an EMBL/GenBank/DDBJ whole genome shotgun (WGS) entry which is preliminary data.</text>
</comment>
<accession>A0A951PJT5</accession>
<evidence type="ECO:0000259" key="2">
    <source>
        <dbReference type="PROSITE" id="PS51272"/>
    </source>
</evidence>
<dbReference type="PROSITE" id="PS51272">
    <property type="entry name" value="SLH"/>
    <property type="match status" value="3"/>
</dbReference>
<sequence>MRLGLKLLTNTSVLAASLLISIPNAIAFTDIDNHWAKECISQMAPRKLVSGYPDGSFRPNATITRAEFAVLMLNAFPDAPVKRSGTTFKDVPTNFWAYSAVQEAYKRGFFSGYPGGLFQPNQQIPRVQAIGVLAGAKNFSIPANPDSTLRQYFEDAAQIPAYAKNAIASAAVNTLVVNYPNVKQLKPNQIATRGDVAALICRALFIYAVPPQYIAGVEVSPQEIRPLPGKLDTIPTFNSNSPELVETEGILLSTLPPEGKQVPSAHLNYAFNGRFDIFTHHIARAETAAQARPFYQGLILHNKTDKPVTVDVLQAVSYLGTPDAPFKTLPDMVDNSNGNVYSGPGSRTMSDVLRGVRQAIFPEKLVIQPGQSQILMNQPIPIERTPASNGRSTMMRLRSDGAVYVANLMMKAPQASNGTYRAPNLTEWQNLLDRGSLAEPRGPVPTPLDPPREPTVFGRVAGVSEGSQWQTQITDNPNIEHLSIPQPGKAFSYPLGTLHLITLSTGQVQSAPMLKRYSDTAYFAHSNYGVEYNLTLPLQNSTSQAQTVTVSVQTPLKDEWGNENLLFLNPRVEQVFFRGTVKVRYEDENGQTQTRYVHLVQRRGQRGEPLVTLNLPPGAQREVQVDFIYPPDSTPPQVLTVRTLGK</sequence>
<dbReference type="Proteomes" id="UP000753908">
    <property type="component" value="Unassembled WGS sequence"/>
</dbReference>
<feature type="domain" description="SLH" evidence="2">
    <location>
        <begin position="23"/>
        <end position="86"/>
    </location>
</feature>
<dbReference type="AlphaFoldDB" id="A0A951PJT5"/>
<evidence type="ECO:0000313" key="4">
    <source>
        <dbReference type="Proteomes" id="UP000753908"/>
    </source>
</evidence>
<dbReference type="PANTHER" id="PTHR43308">
    <property type="entry name" value="OUTER MEMBRANE PROTEIN ALPHA-RELATED"/>
    <property type="match status" value="1"/>
</dbReference>
<dbReference type="InterPro" id="IPR021801">
    <property type="entry name" value="DUF3370"/>
</dbReference>